<evidence type="ECO:0000313" key="8">
    <source>
        <dbReference type="Proteomes" id="UP001056012"/>
    </source>
</evidence>
<feature type="transmembrane region" description="Helical" evidence="6">
    <location>
        <begin position="641"/>
        <end position="660"/>
    </location>
</feature>
<reference evidence="7" key="1">
    <citation type="submission" date="2021-12" db="EMBL/GenBank/DDBJ databases">
        <title>Curvularia clavata genome.</title>
        <authorList>
            <person name="Cao Y."/>
        </authorList>
    </citation>
    <scope>NUCLEOTIDE SEQUENCE</scope>
    <source>
        <strain evidence="7">Yc1106</strain>
    </source>
</reference>
<dbReference type="InterPro" id="IPR030185">
    <property type="entry name" value="Mae1"/>
</dbReference>
<feature type="region of interest" description="Disordered" evidence="5">
    <location>
        <begin position="73"/>
        <end position="230"/>
    </location>
</feature>
<feature type="compositionally biased region" description="Low complexity" evidence="5">
    <location>
        <begin position="92"/>
        <end position="117"/>
    </location>
</feature>
<evidence type="ECO:0008006" key="9">
    <source>
        <dbReference type="Google" id="ProtNLM"/>
    </source>
</evidence>
<protein>
    <recommendedName>
        <fullName evidence="9">Malic acid transport protein</fullName>
    </recommendedName>
</protein>
<evidence type="ECO:0000256" key="6">
    <source>
        <dbReference type="SAM" id="Phobius"/>
    </source>
</evidence>
<feature type="compositionally biased region" description="Low complexity" evidence="5">
    <location>
        <begin position="133"/>
        <end position="147"/>
    </location>
</feature>
<dbReference type="OrthoDB" id="2901184at2759"/>
<dbReference type="Pfam" id="PF03595">
    <property type="entry name" value="SLAC1"/>
    <property type="match status" value="1"/>
</dbReference>
<dbReference type="Proteomes" id="UP001056012">
    <property type="component" value="Chromosome 3"/>
</dbReference>
<dbReference type="PANTHER" id="PTHR31162:SF0">
    <property type="entry name" value="MALIC ACID TRANSPORT PROTEIN"/>
    <property type="match status" value="1"/>
</dbReference>
<sequence>MGPEESHKRSSSLLLHRAELKRLGVSGTITAEFPFLAQYEAKTTSDRYLTGRALIAAQSLFDMAVELPGGEMESRYQPEGLSFDDKDAYSNQQFSLTSPQQPQQQQPQPQSQYPLQFRQSNPYGLPSGPRIQTPPSQGQPGLPSGPRSAHHTPQGSQEVNNYTRLPSPRQEQMPQQLQQQQQYQQQPQYQQPQPQQQPPPQLYQYTSPPPPAPQQNQAFLPSGETSRSNTWVQTPAPLYASNNAYIPTMVDANGYPVDVKEQQRQPENPFQTPAPSSPHMDSIDLEKLKHGGHSEWDKHTKIPGRKDPNQPYLTFGERLKHYTWANYTLTMATGGLGTLIAIQPHAFPGLKTIGAIFYILNLLLFTGVTMTMILRFTKYAGSFKASISHEREGLFLGPFFLSIATIITGTQKYVIEAYNVDHPNRTWAITTMAAAFWAYTFITFCLACFQYSFLFCSHTYKLTSFMPSWLLPIFPIMLAGTIASVIAKEQPVSARMPILVAGLGCQGLGFTVAILMYAHYIGRLMQVGYPDREHRGAMFIAVGPPSFTCLALLGMANALPDDFDLQGDGLVDAKLLRTLALVVALFLWVLAMWFFMITLIAVINSWAVYFHLGWWAMVFPNTGFVIATISIGNALRDETVLFVGNGLSIAIITMWCFVLFKHIQAIYVADIIYPGMDEDIADH</sequence>
<dbReference type="AlphaFoldDB" id="A0A9Q9DST1"/>
<feature type="compositionally biased region" description="Polar residues" evidence="5">
    <location>
        <begin position="151"/>
        <end position="164"/>
    </location>
</feature>
<evidence type="ECO:0000256" key="1">
    <source>
        <dbReference type="ARBA" id="ARBA00004141"/>
    </source>
</evidence>
<accession>A0A9Q9DST1</accession>
<feature type="compositionally biased region" description="Pro residues" evidence="5">
    <location>
        <begin position="195"/>
        <end position="213"/>
    </location>
</feature>
<evidence type="ECO:0000313" key="7">
    <source>
        <dbReference type="EMBL" id="USP77079.1"/>
    </source>
</evidence>
<feature type="transmembrane region" description="Helical" evidence="6">
    <location>
        <begin position="539"/>
        <end position="559"/>
    </location>
</feature>
<feature type="transmembrane region" description="Helical" evidence="6">
    <location>
        <begin position="579"/>
        <end position="602"/>
    </location>
</feature>
<gene>
    <name evidence="7" type="ORF">yc1106_04353</name>
</gene>
<dbReference type="InterPro" id="IPR004695">
    <property type="entry name" value="SLAC1/Mae1/Ssu1/TehA"/>
</dbReference>
<feature type="transmembrane region" description="Helical" evidence="6">
    <location>
        <begin position="614"/>
        <end position="635"/>
    </location>
</feature>
<evidence type="ECO:0000256" key="2">
    <source>
        <dbReference type="ARBA" id="ARBA00022692"/>
    </source>
</evidence>
<feature type="transmembrane region" description="Helical" evidence="6">
    <location>
        <begin position="434"/>
        <end position="456"/>
    </location>
</feature>
<keyword evidence="3 6" id="KW-1133">Transmembrane helix</keyword>
<dbReference type="Gene3D" id="1.50.10.150">
    <property type="entry name" value="Voltage-dependent anion channel"/>
    <property type="match status" value="1"/>
</dbReference>
<keyword evidence="2 6" id="KW-0812">Transmembrane</keyword>
<feature type="transmembrane region" description="Helical" evidence="6">
    <location>
        <begin position="468"/>
        <end position="486"/>
    </location>
</feature>
<feature type="transmembrane region" description="Helical" evidence="6">
    <location>
        <begin position="324"/>
        <end position="343"/>
    </location>
</feature>
<feature type="compositionally biased region" description="Low complexity" evidence="5">
    <location>
        <begin position="168"/>
        <end position="194"/>
    </location>
</feature>
<evidence type="ECO:0000256" key="3">
    <source>
        <dbReference type="ARBA" id="ARBA00022989"/>
    </source>
</evidence>
<organism evidence="7 8">
    <name type="scientific">Curvularia clavata</name>
    <dbReference type="NCBI Taxonomy" id="95742"/>
    <lineage>
        <taxon>Eukaryota</taxon>
        <taxon>Fungi</taxon>
        <taxon>Dikarya</taxon>
        <taxon>Ascomycota</taxon>
        <taxon>Pezizomycotina</taxon>
        <taxon>Dothideomycetes</taxon>
        <taxon>Pleosporomycetidae</taxon>
        <taxon>Pleosporales</taxon>
        <taxon>Pleosporineae</taxon>
        <taxon>Pleosporaceae</taxon>
        <taxon>Curvularia</taxon>
    </lineage>
</organism>
<feature type="transmembrane region" description="Helical" evidence="6">
    <location>
        <begin position="355"/>
        <end position="374"/>
    </location>
</feature>
<proteinExistence type="predicted"/>
<dbReference type="VEuPathDB" id="FungiDB:yc1106_04353"/>
<feature type="transmembrane region" description="Helical" evidence="6">
    <location>
        <begin position="498"/>
        <end position="518"/>
    </location>
</feature>
<evidence type="ECO:0000256" key="5">
    <source>
        <dbReference type="SAM" id="MobiDB-lite"/>
    </source>
</evidence>
<dbReference type="CDD" id="cd09317">
    <property type="entry name" value="TDT_Mae1_like"/>
    <property type="match status" value="1"/>
</dbReference>
<dbReference type="PANTHER" id="PTHR31162">
    <property type="entry name" value="MALIC ACID TRANSPORT PROTEIN-RELATED"/>
    <property type="match status" value="1"/>
</dbReference>
<dbReference type="InterPro" id="IPR038665">
    <property type="entry name" value="Voltage-dep_anion_channel_sf"/>
</dbReference>
<evidence type="ECO:0000256" key="4">
    <source>
        <dbReference type="ARBA" id="ARBA00023136"/>
    </source>
</evidence>
<name>A0A9Q9DST1_CURCL</name>
<dbReference type="GO" id="GO:0015140">
    <property type="term" value="F:malate transmembrane transporter activity"/>
    <property type="evidence" value="ECO:0007669"/>
    <property type="project" value="InterPro"/>
</dbReference>
<comment type="subcellular location">
    <subcellularLocation>
        <location evidence="1">Membrane</location>
        <topology evidence="1">Multi-pass membrane protein</topology>
    </subcellularLocation>
</comment>
<keyword evidence="8" id="KW-1185">Reference proteome</keyword>
<dbReference type="GO" id="GO:0016020">
    <property type="term" value="C:membrane"/>
    <property type="evidence" value="ECO:0007669"/>
    <property type="project" value="UniProtKB-SubCell"/>
</dbReference>
<dbReference type="EMBL" id="CP089276">
    <property type="protein sequence ID" value="USP77079.1"/>
    <property type="molecule type" value="Genomic_DNA"/>
</dbReference>
<keyword evidence="4 6" id="KW-0472">Membrane</keyword>